<evidence type="ECO:0000313" key="3">
    <source>
        <dbReference type="Proteomes" id="UP000316621"/>
    </source>
</evidence>
<sequence>MILEDDRMENGIGGKDNEILTPRLSSILYLTLSASIGGLIFGYYVGFIIVRFGVLSDLDSILQETVRTGLVGAIVGAAAGGWINDCWGRKFSILLADISTANIMFSKEQFRF</sequence>
<dbReference type="Gramene" id="RZC78228">
    <property type="protein sequence ID" value="RZC78228"/>
    <property type="gene ID" value="C5167_002423"/>
</dbReference>
<accession>A0A4Y7L1B8</accession>
<feature type="transmembrane region" description="Helical" evidence="1">
    <location>
        <begin position="27"/>
        <end position="50"/>
    </location>
</feature>
<dbReference type="Proteomes" id="UP000316621">
    <property type="component" value="Chromosome 9"/>
</dbReference>
<dbReference type="OrthoDB" id="1729440at2759"/>
<dbReference type="EMBL" id="CM010723">
    <property type="protein sequence ID" value="RZC78228.1"/>
    <property type="molecule type" value="Genomic_DNA"/>
</dbReference>
<organism evidence="2 3">
    <name type="scientific">Papaver somniferum</name>
    <name type="common">Opium poppy</name>
    <dbReference type="NCBI Taxonomy" id="3469"/>
    <lineage>
        <taxon>Eukaryota</taxon>
        <taxon>Viridiplantae</taxon>
        <taxon>Streptophyta</taxon>
        <taxon>Embryophyta</taxon>
        <taxon>Tracheophyta</taxon>
        <taxon>Spermatophyta</taxon>
        <taxon>Magnoliopsida</taxon>
        <taxon>Ranunculales</taxon>
        <taxon>Papaveraceae</taxon>
        <taxon>Papaveroideae</taxon>
        <taxon>Papaver</taxon>
    </lineage>
</organism>
<keyword evidence="1" id="KW-0472">Membrane</keyword>
<dbReference type="InterPro" id="IPR036259">
    <property type="entry name" value="MFS_trans_sf"/>
</dbReference>
<gene>
    <name evidence="2" type="ORF">C5167_002423</name>
</gene>
<protein>
    <recommendedName>
        <fullName evidence="4">Major facilitator superfamily (MFS) profile domain-containing protein</fullName>
    </recommendedName>
</protein>
<dbReference type="AlphaFoldDB" id="A0A4Y7L1B8"/>
<keyword evidence="3" id="KW-1185">Reference proteome</keyword>
<evidence type="ECO:0008006" key="4">
    <source>
        <dbReference type="Google" id="ProtNLM"/>
    </source>
</evidence>
<evidence type="ECO:0000313" key="2">
    <source>
        <dbReference type="EMBL" id="RZC78228.1"/>
    </source>
</evidence>
<dbReference type="Gene3D" id="1.20.1250.20">
    <property type="entry name" value="MFS general substrate transporter like domains"/>
    <property type="match status" value="1"/>
</dbReference>
<reference evidence="2 3" key="1">
    <citation type="journal article" date="2018" name="Science">
        <title>The opium poppy genome and morphinan production.</title>
        <authorList>
            <person name="Guo L."/>
            <person name="Winzer T."/>
            <person name="Yang X."/>
            <person name="Li Y."/>
            <person name="Ning Z."/>
            <person name="He Z."/>
            <person name="Teodor R."/>
            <person name="Lu Y."/>
            <person name="Bowser T.A."/>
            <person name="Graham I.A."/>
            <person name="Ye K."/>
        </authorList>
    </citation>
    <scope>NUCLEOTIDE SEQUENCE [LARGE SCALE GENOMIC DNA]</scope>
    <source>
        <strain evidence="3">cv. HN1</strain>
        <tissue evidence="2">Leaves</tissue>
    </source>
</reference>
<keyword evidence="1" id="KW-0812">Transmembrane</keyword>
<name>A0A4Y7L1B8_PAPSO</name>
<keyword evidence="1" id="KW-1133">Transmembrane helix</keyword>
<evidence type="ECO:0000256" key="1">
    <source>
        <dbReference type="SAM" id="Phobius"/>
    </source>
</evidence>
<proteinExistence type="predicted"/>